<dbReference type="SUPFAM" id="SSF81338">
    <property type="entry name" value="Aquaporin-like"/>
    <property type="match status" value="1"/>
</dbReference>
<dbReference type="AlphaFoldDB" id="G0U4F4"/>
<dbReference type="CDD" id="cd00333">
    <property type="entry name" value="MIP"/>
    <property type="match status" value="1"/>
</dbReference>
<evidence type="ECO:0000256" key="4">
    <source>
        <dbReference type="ARBA" id="ARBA00022692"/>
    </source>
</evidence>
<dbReference type="PANTHER" id="PTHR43829">
    <property type="entry name" value="AQUAPORIN OR AQUAGLYCEROPORIN RELATED"/>
    <property type="match status" value="1"/>
</dbReference>
<dbReference type="Pfam" id="PF00230">
    <property type="entry name" value="MIP"/>
    <property type="match status" value="1"/>
</dbReference>
<dbReference type="NCBIfam" id="TIGR00861">
    <property type="entry name" value="MIP"/>
    <property type="match status" value="1"/>
</dbReference>
<keyword evidence="5 9" id="KW-1133">Transmembrane helix</keyword>
<organism evidence="10">
    <name type="scientific">Trypanosoma vivax (strain Y486)</name>
    <dbReference type="NCBI Taxonomy" id="1055687"/>
    <lineage>
        <taxon>Eukaryota</taxon>
        <taxon>Discoba</taxon>
        <taxon>Euglenozoa</taxon>
        <taxon>Kinetoplastea</taxon>
        <taxon>Metakinetoplastina</taxon>
        <taxon>Trypanosomatida</taxon>
        <taxon>Trypanosomatidae</taxon>
        <taxon>Trypanosoma</taxon>
        <taxon>Duttonella</taxon>
    </lineage>
</organism>
<evidence type="ECO:0000256" key="3">
    <source>
        <dbReference type="ARBA" id="ARBA00022448"/>
    </source>
</evidence>
<reference evidence="10" key="1">
    <citation type="journal article" date="2012" name="Proc. Natl. Acad. Sci. U.S.A.">
        <title>Antigenic diversity is generated by distinct evolutionary mechanisms in African trypanosome species.</title>
        <authorList>
            <person name="Jackson A.P."/>
            <person name="Berry A."/>
            <person name="Aslett M."/>
            <person name="Allison H.C."/>
            <person name="Burton P."/>
            <person name="Vavrova-Anderson J."/>
            <person name="Brown R."/>
            <person name="Browne H."/>
            <person name="Corton N."/>
            <person name="Hauser H."/>
            <person name="Gamble J."/>
            <person name="Gilderthorp R."/>
            <person name="Marcello L."/>
            <person name="McQuillan J."/>
            <person name="Otto T.D."/>
            <person name="Quail M.A."/>
            <person name="Sanders M.J."/>
            <person name="van Tonder A."/>
            <person name="Ginger M.L."/>
            <person name="Field M.C."/>
            <person name="Barry J.D."/>
            <person name="Hertz-Fowler C."/>
            <person name="Berriman M."/>
        </authorList>
    </citation>
    <scope>NUCLEOTIDE SEQUENCE</scope>
    <source>
        <strain evidence="10">Y486</strain>
    </source>
</reference>
<keyword evidence="6 9" id="KW-0472">Membrane</keyword>
<comment type="subcellular location">
    <subcellularLocation>
        <location evidence="1">Membrane</location>
        <topology evidence="1">Multi-pass membrane protein</topology>
    </subcellularLocation>
</comment>
<evidence type="ECO:0000313" key="10">
    <source>
        <dbReference type="EMBL" id="CCC52318.1"/>
    </source>
</evidence>
<dbReference type="PRINTS" id="PR00783">
    <property type="entry name" value="MINTRINSICP"/>
</dbReference>
<dbReference type="VEuPathDB" id="TriTrypDB:TvY486_1013610"/>
<dbReference type="EMBL" id="HE573026">
    <property type="protein sequence ID" value="CCC52318.1"/>
    <property type="molecule type" value="Genomic_DNA"/>
</dbReference>
<feature type="compositionally biased region" description="Basic and acidic residues" evidence="8">
    <location>
        <begin position="13"/>
        <end position="24"/>
    </location>
</feature>
<evidence type="ECO:0000256" key="5">
    <source>
        <dbReference type="ARBA" id="ARBA00022989"/>
    </source>
</evidence>
<feature type="transmembrane region" description="Helical" evidence="9">
    <location>
        <begin position="261"/>
        <end position="287"/>
    </location>
</feature>
<dbReference type="Gene3D" id="1.20.1080.10">
    <property type="entry name" value="Glycerol uptake facilitator protein"/>
    <property type="match status" value="1"/>
</dbReference>
<keyword evidence="4 7" id="KW-0812">Transmembrane</keyword>
<evidence type="ECO:0000256" key="7">
    <source>
        <dbReference type="RuleBase" id="RU000477"/>
    </source>
</evidence>
<feature type="region of interest" description="Disordered" evidence="8">
    <location>
        <begin position="1"/>
        <end position="38"/>
    </location>
</feature>
<feature type="transmembrane region" description="Helical" evidence="9">
    <location>
        <begin position="184"/>
        <end position="207"/>
    </location>
</feature>
<evidence type="ECO:0000256" key="8">
    <source>
        <dbReference type="SAM" id="MobiDB-lite"/>
    </source>
</evidence>
<dbReference type="GO" id="GO:0015250">
    <property type="term" value="F:water channel activity"/>
    <property type="evidence" value="ECO:0007669"/>
    <property type="project" value="TreeGrafter"/>
</dbReference>
<protein>
    <submittedName>
        <fullName evidence="10">Putative aquaporin 3</fullName>
    </submittedName>
</protein>
<dbReference type="OMA" id="KAWDPEY"/>
<feature type="transmembrane region" description="Helical" evidence="9">
    <location>
        <begin position="133"/>
        <end position="152"/>
    </location>
</feature>
<evidence type="ECO:0000256" key="9">
    <source>
        <dbReference type="SAM" id="Phobius"/>
    </source>
</evidence>
<accession>G0U4F4</accession>
<feature type="transmembrane region" description="Helical" evidence="9">
    <location>
        <begin position="82"/>
        <end position="102"/>
    </location>
</feature>
<dbReference type="InterPro" id="IPR022357">
    <property type="entry name" value="MIP_CS"/>
</dbReference>
<proteinExistence type="inferred from homology"/>
<dbReference type="PROSITE" id="PS00221">
    <property type="entry name" value="MIP"/>
    <property type="match status" value="1"/>
</dbReference>
<name>G0U4F4_TRYVY</name>
<dbReference type="PANTHER" id="PTHR43829:SF9">
    <property type="entry name" value="AQUAPORIN-9"/>
    <property type="match status" value="1"/>
</dbReference>
<keyword evidence="3 7" id="KW-0813">Transport</keyword>
<dbReference type="GO" id="GO:0005886">
    <property type="term" value="C:plasma membrane"/>
    <property type="evidence" value="ECO:0007669"/>
    <property type="project" value="TreeGrafter"/>
</dbReference>
<evidence type="ECO:0000256" key="1">
    <source>
        <dbReference type="ARBA" id="ARBA00004141"/>
    </source>
</evidence>
<feature type="transmembrane region" description="Helical" evidence="9">
    <location>
        <begin position="56"/>
        <end position="76"/>
    </location>
</feature>
<dbReference type="InterPro" id="IPR000425">
    <property type="entry name" value="MIP"/>
</dbReference>
<sequence>MSGTAAVEVGPGRSEETEQGREPMECEQNNGEGERPSKLDVNRWPPYGLRMAYREYIAEFFGTLVLLLMGNGVVATCSLDKSLNFLSITLGWGMAVTMGLYVSLGISGGHLNPAVTVANAVWGKFPWRKVPGYICAQVFGAFTGAACAYSIFADLLKEMNGGNFERFELHVAGIFSTYPRPGNGLFSCFLGEMLCTAILLFCVCGIFDNKNWAAKGHEPLAVGALVFAIGINIGYATGYAINPARDFGPRLFSSLLLGKEVFTYGNCYFWVPIVAPLLGGIFGHFLYSYVVPH</sequence>
<dbReference type="GO" id="GO:0015254">
    <property type="term" value="F:glycerol channel activity"/>
    <property type="evidence" value="ECO:0007669"/>
    <property type="project" value="TreeGrafter"/>
</dbReference>
<dbReference type="InterPro" id="IPR023271">
    <property type="entry name" value="Aquaporin-like"/>
</dbReference>
<evidence type="ECO:0000256" key="6">
    <source>
        <dbReference type="ARBA" id="ARBA00023136"/>
    </source>
</evidence>
<evidence type="ECO:0000256" key="2">
    <source>
        <dbReference type="ARBA" id="ARBA00006175"/>
    </source>
</evidence>
<feature type="transmembrane region" description="Helical" evidence="9">
    <location>
        <begin position="219"/>
        <end position="241"/>
    </location>
</feature>
<gene>
    <name evidence="10" type="ORF">TVY486_1013610</name>
</gene>
<dbReference type="InterPro" id="IPR050363">
    <property type="entry name" value="MIP/Aquaporin"/>
</dbReference>
<comment type="similarity">
    <text evidence="2 7">Belongs to the MIP/aquaporin (TC 1.A.8) family.</text>
</comment>